<feature type="non-terminal residue" evidence="2">
    <location>
        <position position="168"/>
    </location>
</feature>
<evidence type="ECO:0000313" key="2">
    <source>
        <dbReference type="EMBL" id="ORY28403.1"/>
    </source>
</evidence>
<evidence type="ECO:0000313" key="3">
    <source>
        <dbReference type="Proteomes" id="UP000193642"/>
    </source>
</evidence>
<comment type="caution">
    <text evidence="2">The sequence shown here is derived from an EMBL/GenBank/DDBJ whole genome shotgun (WGS) entry which is preliminary data.</text>
</comment>
<protein>
    <submittedName>
        <fullName evidence="2">Uncharacterized protein</fullName>
    </submittedName>
</protein>
<keyword evidence="1" id="KW-1133">Transmembrane helix</keyword>
<evidence type="ECO:0000256" key="1">
    <source>
        <dbReference type="SAM" id="Phobius"/>
    </source>
</evidence>
<keyword evidence="3" id="KW-1185">Reference proteome</keyword>
<proteinExistence type="predicted"/>
<accession>A0A1Y2B0R1</accession>
<keyword evidence="1" id="KW-0472">Membrane</keyword>
<dbReference type="AlphaFoldDB" id="A0A1Y2B0R1"/>
<gene>
    <name evidence="2" type="ORF">BCR33DRAFT_725099</name>
</gene>
<keyword evidence="1" id="KW-0812">Transmembrane</keyword>
<feature type="transmembrane region" description="Helical" evidence="1">
    <location>
        <begin position="31"/>
        <end position="54"/>
    </location>
</feature>
<organism evidence="2 3">
    <name type="scientific">Rhizoclosmatium globosum</name>
    <dbReference type="NCBI Taxonomy" id="329046"/>
    <lineage>
        <taxon>Eukaryota</taxon>
        <taxon>Fungi</taxon>
        <taxon>Fungi incertae sedis</taxon>
        <taxon>Chytridiomycota</taxon>
        <taxon>Chytridiomycota incertae sedis</taxon>
        <taxon>Chytridiomycetes</taxon>
        <taxon>Chytridiales</taxon>
        <taxon>Chytriomycetaceae</taxon>
        <taxon>Rhizoclosmatium</taxon>
    </lineage>
</organism>
<dbReference type="EMBL" id="MCGO01000095">
    <property type="protein sequence ID" value="ORY28403.1"/>
    <property type="molecule type" value="Genomic_DNA"/>
</dbReference>
<dbReference type="Proteomes" id="UP000193642">
    <property type="component" value="Unassembled WGS sequence"/>
</dbReference>
<name>A0A1Y2B0R1_9FUNG</name>
<dbReference type="OrthoDB" id="2102159at2759"/>
<sequence>MGLQLLESIIFILYRKGKLPHVAQATEVRNAWIVFGFLVAGFFNTLLVSLFFVLKQSNMYTYLTACCYSEFNIPTQNTCFGDSFTNGTVFMPGTCNQQTTWRTYYNQNWSLSIVYACFCGFQCASHHWNTSEVISFVKAGLIFRNKSSLTGKPQNKDNRLSPQKTSMD</sequence>
<reference evidence="2 3" key="1">
    <citation type="submission" date="2016-07" db="EMBL/GenBank/DDBJ databases">
        <title>Pervasive Adenine N6-methylation of Active Genes in Fungi.</title>
        <authorList>
            <consortium name="DOE Joint Genome Institute"/>
            <person name="Mondo S.J."/>
            <person name="Dannebaum R.O."/>
            <person name="Kuo R.C."/>
            <person name="Labutti K."/>
            <person name="Haridas S."/>
            <person name="Kuo A."/>
            <person name="Salamov A."/>
            <person name="Ahrendt S.R."/>
            <person name="Lipzen A."/>
            <person name="Sullivan W."/>
            <person name="Andreopoulos W.B."/>
            <person name="Clum A."/>
            <person name="Lindquist E."/>
            <person name="Daum C."/>
            <person name="Ramamoorthy G.K."/>
            <person name="Gryganskyi A."/>
            <person name="Culley D."/>
            <person name="Magnuson J.K."/>
            <person name="James T.Y."/>
            <person name="O'Malley M.A."/>
            <person name="Stajich J.E."/>
            <person name="Spatafora J.W."/>
            <person name="Visel A."/>
            <person name="Grigoriev I.V."/>
        </authorList>
    </citation>
    <scope>NUCLEOTIDE SEQUENCE [LARGE SCALE GENOMIC DNA]</scope>
    <source>
        <strain evidence="2 3">JEL800</strain>
    </source>
</reference>